<dbReference type="GO" id="GO:0005886">
    <property type="term" value="C:plasma membrane"/>
    <property type="evidence" value="ECO:0007669"/>
    <property type="project" value="UniProtKB-SubCell"/>
</dbReference>
<organism evidence="4 5">
    <name type="scientific">Plebeiibacterium sediminum</name>
    <dbReference type="NCBI Taxonomy" id="2992112"/>
    <lineage>
        <taxon>Bacteria</taxon>
        <taxon>Pseudomonadati</taxon>
        <taxon>Bacteroidota</taxon>
        <taxon>Bacteroidia</taxon>
        <taxon>Marinilabiliales</taxon>
        <taxon>Marinilabiliaceae</taxon>
        <taxon>Plebeiibacterium</taxon>
    </lineage>
</organism>
<evidence type="ECO:0000256" key="1">
    <source>
        <dbReference type="ARBA" id="ARBA00004236"/>
    </source>
</evidence>
<protein>
    <submittedName>
        <fullName evidence="4">SdiA-regulated domain-containing protein</fullName>
    </submittedName>
</protein>
<accession>A0AAE3M854</accession>
<dbReference type="InterPro" id="IPR011044">
    <property type="entry name" value="Quino_amine_DH_bsu"/>
</dbReference>
<comment type="subcellular location">
    <subcellularLocation>
        <location evidence="1">Cell membrane</location>
    </subcellularLocation>
</comment>
<dbReference type="Pfam" id="PF06977">
    <property type="entry name" value="SdiA-regulated"/>
    <property type="match status" value="1"/>
</dbReference>
<dbReference type="SUPFAM" id="SSF50969">
    <property type="entry name" value="YVTN repeat-like/Quinoprotein amine dehydrogenase"/>
    <property type="match status" value="1"/>
</dbReference>
<dbReference type="Proteomes" id="UP001209229">
    <property type="component" value="Unassembled WGS sequence"/>
</dbReference>
<evidence type="ECO:0000256" key="2">
    <source>
        <dbReference type="ARBA" id="ARBA00022475"/>
    </source>
</evidence>
<name>A0AAE3M854_9BACT</name>
<evidence type="ECO:0000256" key="3">
    <source>
        <dbReference type="ARBA" id="ARBA00023136"/>
    </source>
</evidence>
<evidence type="ECO:0000313" key="4">
    <source>
        <dbReference type="EMBL" id="MCW3788751.1"/>
    </source>
</evidence>
<proteinExistence type="predicted"/>
<evidence type="ECO:0000313" key="5">
    <source>
        <dbReference type="Proteomes" id="UP001209229"/>
    </source>
</evidence>
<feature type="non-terminal residue" evidence="4">
    <location>
        <position position="261"/>
    </location>
</feature>
<dbReference type="RefSeq" id="WP_301192308.1">
    <property type="nucleotide sequence ID" value="NZ_JAPDPJ010000063.1"/>
</dbReference>
<dbReference type="AlphaFoldDB" id="A0AAE3M854"/>
<keyword evidence="2" id="KW-1003">Cell membrane</keyword>
<gene>
    <name evidence="4" type="ORF">OM075_19935</name>
</gene>
<reference evidence="4" key="1">
    <citation type="submission" date="2022-10" db="EMBL/GenBank/DDBJ databases">
        <authorList>
            <person name="Yu W.X."/>
        </authorList>
    </citation>
    <scope>NUCLEOTIDE SEQUENCE</scope>
    <source>
        <strain evidence="4">AAT</strain>
    </source>
</reference>
<sequence>MAFFIKRPLFLLIVLLLSFCQCDVINSTLGKHKNYAMLSFSTMGVVNYDYKMPDRVKELDMELREISGLDFNEANNSLLAINDEKGFVYELSIDDFDIISKNEFWNTGDYEGVEFDGKYIWVLKSNGKLYQFDPVNKETVEYETKLSSDNDVEGLCYDPQKQLFYLACKGITLNKKDKVRTKAIYSFNIKDKKLEKEPLIKIHPNKIKKFINEVAKEEVDGNYLDRVEVFSPSAVAMSNNRDLYVLSARGSMLLVIGFNSE</sequence>
<dbReference type="InterPro" id="IPR009722">
    <property type="entry name" value="YjiK/CarP"/>
</dbReference>
<keyword evidence="3" id="KW-0472">Membrane</keyword>
<keyword evidence="5" id="KW-1185">Reference proteome</keyword>
<comment type="caution">
    <text evidence="4">The sequence shown here is derived from an EMBL/GenBank/DDBJ whole genome shotgun (WGS) entry which is preliminary data.</text>
</comment>
<dbReference type="EMBL" id="JAPDPJ010000063">
    <property type="protein sequence ID" value="MCW3788751.1"/>
    <property type="molecule type" value="Genomic_DNA"/>
</dbReference>